<reference evidence="6 7" key="1">
    <citation type="submission" date="2018-12" db="EMBL/GenBank/DDBJ databases">
        <title>Draft genome sequence of Xylaria grammica IHI A82.</title>
        <authorList>
            <person name="Buettner E."/>
            <person name="Kellner H."/>
        </authorList>
    </citation>
    <scope>NUCLEOTIDE SEQUENCE [LARGE SCALE GENOMIC DNA]</scope>
    <source>
        <strain evidence="6 7">IHI A82</strain>
    </source>
</reference>
<dbReference type="EMBL" id="RYZI01000151">
    <property type="protein sequence ID" value="RWA09509.1"/>
    <property type="molecule type" value="Genomic_DNA"/>
</dbReference>
<dbReference type="InterPro" id="IPR017805">
    <property type="entry name" value="SAM_MeTrfase_EasF-type_put"/>
</dbReference>
<evidence type="ECO:0000256" key="4">
    <source>
        <dbReference type="ARBA" id="ARBA00022691"/>
    </source>
</evidence>
<evidence type="ECO:0000259" key="5">
    <source>
        <dbReference type="Pfam" id="PF10017"/>
    </source>
</evidence>
<dbReference type="InterPro" id="IPR017804">
    <property type="entry name" value="MeTrfase_EgtD-like"/>
</dbReference>
<evidence type="ECO:0000313" key="6">
    <source>
        <dbReference type="EMBL" id="RWA09509.1"/>
    </source>
</evidence>
<dbReference type="PANTHER" id="PTHR43397:SF2">
    <property type="entry name" value="HISTIDINE-SPECIFIC METHYLTRANSFERASE SAM-DEPENDENT DOMAIN-CONTAINING PROTEIN"/>
    <property type="match status" value="1"/>
</dbReference>
<dbReference type="Gene3D" id="3.40.50.150">
    <property type="entry name" value="Vaccinia Virus protein VP39"/>
    <property type="match status" value="1"/>
</dbReference>
<sequence length="352" mass="40008">MSPVRIVPEEQPLIFDIRQGQSSFDLGEEIVNGMRCQSRSLPSLLLWDDQGLNHFDRLSQRPAYYPFYGDIEILQKYGSGIRASIPPNGVLLELGCGSIRKTKLLLSGLRKQNKPVHYFALDVSRESLETSLGEIRKEFEDCDSITITGLLGTHDDCITWLSGLKMMQEYSSVTIMFLGNSFANASNHEEASLFLERFRMACLRSHVACRFLVSTDICQNDTKVLDAYNPQTSEMRGFLLNALESANSTLDHQAFNPADWTPYLWLDGHERTLHFYVTAKRDLLVSLPVSSNEIETVAIRKEERIHLVSSGKWSKETMVRISEQAGFQIQHHWTDDGGDYCKQPISSYRRDG</sequence>
<organism evidence="6 7">
    <name type="scientific">Xylaria grammica</name>
    <dbReference type="NCBI Taxonomy" id="363999"/>
    <lineage>
        <taxon>Eukaryota</taxon>
        <taxon>Fungi</taxon>
        <taxon>Dikarya</taxon>
        <taxon>Ascomycota</taxon>
        <taxon>Pezizomycotina</taxon>
        <taxon>Sordariomycetes</taxon>
        <taxon>Xylariomycetidae</taxon>
        <taxon>Xylariales</taxon>
        <taxon>Xylariaceae</taxon>
        <taxon>Xylaria</taxon>
    </lineage>
</organism>
<proteinExistence type="inferred from homology"/>
<dbReference type="PIRSF" id="PIRSF018005">
    <property type="entry name" value="UCP018005"/>
    <property type="match status" value="1"/>
</dbReference>
<keyword evidence="2" id="KW-0489">Methyltransferase</keyword>
<dbReference type="GO" id="GO:0032259">
    <property type="term" value="P:methylation"/>
    <property type="evidence" value="ECO:0007669"/>
    <property type="project" value="UniProtKB-KW"/>
</dbReference>
<dbReference type="Pfam" id="PF10017">
    <property type="entry name" value="Methyltransf_33"/>
    <property type="match status" value="1"/>
</dbReference>
<dbReference type="Proteomes" id="UP000286045">
    <property type="component" value="Unassembled WGS sequence"/>
</dbReference>
<dbReference type="NCBIfam" id="TIGR03439">
    <property type="entry name" value="methyl_EasF"/>
    <property type="match status" value="1"/>
</dbReference>
<dbReference type="InterPro" id="IPR019257">
    <property type="entry name" value="MeTrfase_dom"/>
</dbReference>
<evidence type="ECO:0000256" key="3">
    <source>
        <dbReference type="ARBA" id="ARBA00022679"/>
    </source>
</evidence>
<dbReference type="AlphaFoldDB" id="A0A439D525"/>
<evidence type="ECO:0000256" key="2">
    <source>
        <dbReference type="ARBA" id="ARBA00022603"/>
    </source>
</evidence>
<dbReference type="PANTHER" id="PTHR43397">
    <property type="entry name" value="ERGOTHIONEINE BIOSYNTHESIS PROTEIN 1"/>
    <property type="match status" value="1"/>
</dbReference>
<comment type="similarity">
    <text evidence="1">Belongs to the methyltransferase superfamily.</text>
</comment>
<dbReference type="InterPro" id="IPR029063">
    <property type="entry name" value="SAM-dependent_MTases_sf"/>
</dbReference>
<keyword evidence="3" id="KW-0808">Transferase</keyword>
<feature type="domain" description="Histidine-specific methyltransferase SAM-dependent" evidence="5">
    <location>
        <begin position="27"/>
        <end position="341"/>
    </location>
</feature>
<gene>
    <name evidence="6" type="ORF">EKO27_g5601</name>
</gene>
<name>A0A439D525_9PEZI</name>
<dbReference type="InterPro" id="IPR051128">
    <property type="entry name" value="EgtD_Methyltrsf_superfamily"/>
</dbReference>
<dbReference type="GO" id="GO:0008168">
    <property type="term" value="F:methyltransferase activity"/>
    <property type="evidence" value="ECO:0007669"/>
    <property type="project" value="UniProtKB-KW"/>
</dbReference>
<dbReference type="STRING" id="363999.A0A439D525"/>
<protein>
    <recommendedName>
        <fullName evidence="5">Histidine-specific methyltransferase SAM-dependent domain-containing protein</fullName>
    </recommendedName>
</protein>
<keyword evidence="7" id="KW-1185">Reference proteome</keyword>
<evidence type="ECO:0000313" key="7">
    <source>
        <dbReference type="Proteomes" id="UP000286045"/>
    </source>
</evidence>
<evidence type="ECO:0000256" key="1">
    <source>
        <dbReference type="ARBA" id="ARBA00008361"/>
    </source>
</evidence>
<accession>A0A439D525</accession>
<comment type="caution">
    <text evidence="6">The sequence shown here is derived from an EMBL/GenBank/DDBJ whole genome shotgun (WGS) entry which is preliminary data.</text>
</comment>
<keyword evidence="4" id="KW-0949">S-adenosyl-L-methionine</keyword>